<evidence type="ECO:0000256" key="1">
    <source>
        <dbReference type="SAM" id="MobiDB-lite"/>
    </source>
</evidence>
<protein>
    <submittedName>
        <fullName evidence="2">Uncharacterized protein</fullName>
    </submittedName>
</protein>
<feature type="region of interest" description="Disordered" evidence="1">
    <location>
        <begin position="1"/>
        <end position="21"/>
    </location>
</feature>
<evidence type="ECO:0000313" key="3">
    <source>
        <dbReference type="Proteomes" id="UP001159363"/>
    </source>
</evidence>
<feature type="compositionally biased region" description="Basic and acidic residues" evidence="1">
    <location>
        <begin position="1"/>
        <end position="15"/>
    </location>
</feature>
<feature type="region of interest" description="Disordered" evidence="1">
    <location>
        <begin position="190"/>
        <end position="218"/>
    </location>
</feature>
<name>A0ABQ9HW98_9NEOP</name>
<comment type="caution">
    <text evidence="2">The sequence shown here is derived from an EMBL/GenBank/DDBJ whole genome shotgun (WGS) entry which is preliminary data.</text>
</comment>
<accession>A0ABQ9HW98</accession>
<gene>
    <name evidence="2" type="ORF">PR048_007844</name>
</gene>
<feature type="region of interest" description="Disordered" evidence="1">
    <location>
        <begin position="84"/>
        <end position="120"/>
    </location>
</feature>
<sequence length="322" mass="35495">MKGRGKRDIPDETRRPTASSGTILTCENSVTQPGIEPGWVKITHQATVHAGTRTELTTGTWKERVNVHYTAHCNLRVRRSIPSARAGMQARGETGDPRENPSTSSIVRHDSHVRKSGRDIARNKTRLFASHQGEPHSIPGGVTPGFSHVGIAGRYHWWAGFLGDIPFPPALRLRGEVWSALNCVVLRADEGSEVSPEQNRNSRAEEMGDPRETPADQRHRLARLPPAKKKREHFASSSQDKLDVKHVHTGVDFSIGSLFFRQALDDSVSNSRLARKQVANPILPDVEGWGIGVSELFMLRHSGLPAAILSAMLDVGDLDLDF</sequence>
<dbReference type="EMBL" id="JARBHB010000003">
    <property type="protein sequence ID" value="KAJ8888354.1"/>
    <property type="molecule type" value="Genomic_DNA"/>
</dbReference>
<feature type="compositionally biased region" description="Basic and acidic residues" evidence="1">
    <location>
        <begin position="200"/>
        <end position="218"/>
    </location>
</feature>
<dbReference type="Proteomes" id="UP001159363">
    <property type="component" value="Chromosome 3"/>
</dbReference>
<proteinExistence type="predicted"/>
<evidence type="ECO:0000313" key="2">
    <source>
        <dbReference type="EMBL" id="KAJ8888354.1"/>
    </source>
</evidence>
<keyword evidence="3" id="KW-1185">Reference proteome</keyword>
<reference evidence="2 3" key="1">
    <citation type="submission" date="2023-02" db="EMBL/GenBank/DDBJ databases">
        <title>LHISI_Scaffold_Assembly.</title>
        <authorList>
            <person name="Stuart O.P."/>
            <person name="Cleave R."/>
            <person name="Magrath M.J.L."/>
            <person name="Mikheyev A.S."/>
        </authorList>
    </citation>
    <scope>NUCLEOTIDE SEQUENCE [LARGE SCALE GENOMIC DNA]</scope>
    <source>
        <strain evidence="2">Daus_M_001</strain>
        <tissue evidence="2">Leg muscle</tissue>
    </source>
</reference>
<organism evidence="2 3">
    <name type="scientific">Dryococelus australis</name>
    <dbReference type="NCBI Taxonomy" id="614101"/>
    <lineage>
        <taxon>Eukaryota</taxon>
        <taxon>Metazoa</taxon>
        <taxon>Ecdysozoa</taxon>
        <taxon>Arthropoda</taxon>
        <taxon>Hexapoda</taxon>
        <taxon>Insecta</taxon>
        <taxon>Pterygota</taxon>
        <taxon>Neoptera</taxon>
        <taxon>Polyneoptera</taxon>
        <taxon>Phasmatodea</taxon>
        <taxon>Verophasmatodea</taxon>
        <taxon>Anareolatae</taxon>
        <taxon>Phasmatidae</taxon>
        <taxon>Eurycanthinae</taxon>
        <taxon>Dryococelus</taxon>
    </lineage>
</organism>